<accession>A0AAW2TUW7</accession>
<evidence type="ECO:0000313" key="7">
    <source>
        <dbReference type="EMBL" id="KAL0408489.1"/>
    </source>
</evidence>
<dbReference type="GO" id="GO:0032259">
    <property type="term" value="P:methylation"/>
    <property type="evidence" value="ECO:0007669"/>
    <property type="project" value="UniProtKB-KW"/>
</dbReference>
<proteinExistence type="inferred from homology"/>
<organism evidence="7">
    <name type="scientific">Sesamum radiatum</name>
    <name type="common">Black benniseed</name>
    <dbReference type="NCBI Taxonomy" id="300843"/>
    <lineage>
        <taxon>Eukaryota</taxon>
        <taxon>Viridiplantae</taxon>
        <taxon>Streptophyta</taxon>
        <taxon>Embryophyta</taxon>
        <taxon>Tracheophyta</taxon>
        <taxon>Spermatophyta</taxon>
        <taxon>Magnoliopsida</taxon>
        <taxon>eudicotyledons</taxon>
        <taxon>Gunneridae</taxon>
        <taxon>Pentapetalae</taxon>
        <taxon>asterids</taxon>
        <taxon>lamiids</taxon>
        <taxon>Lamiales</taxon>
        <taxon>Pedaliaceae</taxon>
        <taxon>Sesamum</taxon>
    </lineage>
</organism>
<dbReference type="PANTHER" id="PTHR10509:SF34">
    <property type="entry name" value="TAPETUM-SPECIFIC METHYLTRANSFERASE 1"/>
    <property type="match status" value="1"/>
</dbReference>
<dbReference type="GO" id="GO:0008757">
    <property type="term" value="F:S-adenosylmethionine-dependent methyltransferase activity"/>
    <property type="evidence" value="ECO:0007669"/>
    <property type="project" value="TreeGrafter"/>
</dbReference>
<dbReference type="PROSITE" id="PS51682">
    <property type="entry name" value="SAM_OMT_I"/>
    <property type="match status" value="1"/>
</dbReference>
<keyword evidence="5" id="KW-0438">Lignin biosynthesis</keyword>
<dbReference type="Gene3D" id="3.40.50.150">
    <property type="entry name" value="Vaccinia Virus protein VP39"/>
    <property type="match status" value="1"/>
</dbReference>
<keyword evidence="4" id="KW-0479">Metal-binding</keyword>
<evidence type="ECO:0000256" key="1">
    <source>
        <dbReference type="ARBA" id="ARBA00022603"/>
    </source>
</evidence>
<dbReference type="SUPFAM" id="SSF53335">
    <property type="entry name" value="S-adenosyl-L-methionine-dependent methyltransferases"/>
    <property type="match status" value="1"/>
</dbReference>
<name>A0AAW2TUW7_SESRA</name>
<evidence type="ECO:0000256" key="2">
    <source>
        <dbReference type="ARBA" id="ARBA00022679"/>
    </source>
</evidence>
<dbReference type="GO" id="GO:0009809">
    <property type="term" value="P:lignin biosynthetic process"/>
    <property type="evidence" value="ECO:0007669"/>
    <property type="project" value="UniProtKB-KW"/>
</dbReference>
<keyword evidence="2" id="KW-0808">Transferase</keyword>
<dbReference type="CDD" id="cd02440">
    <property type="entry name" value="AdoMet_MTases"/>
    <property type="match status" value="1"/>
</dbReference>
<dbReference type="PANTHER" id="PTHR10509">
    <property type="entry name" value="O-METHYLTRANSFERASE-RELATED"/>
    <property type="match status" value="1"/>
</dbReference>
<evidence type="ECO:0000256" key="6">
    <source>
        <dbReference type="ARBA" id="ARBA00023453"/>
    </source>
</evidence>
<dbReference type="GO" id="GO:0046872">
    <property type="term" value="F:metal ion binding"/>
    <property type="evidence" value="ECO:0007669"/>
    <property type="project" value="UniProtKB-KW"/>
</dbReference>
<keyword evidence="3" id="KW-0949">S-adenosyl-L-methionine</keyword>
<evidence type="ECO:0000256" key="5">
    <source>
        <dbReference type="ARBA" id="ARBA00022733"/>
    </source>
</evidence>
<protein>
    <submittedName>
        <fullName evidence="7">Flavonoid 3',5'-methyltransferase</fullName>
    </submittedName>
</protein>
<keyword evidence="1" id="KW-0489">Methyltransferase</keyword>
<sequence>MMQYLLETSAYPREHQQLKELRRATVEKYQHMSAMNVSADEAQFLSMLMKIMNAEKTIEVGVFTGYSLLATALSLPHHAKVVAIDPDTEAYETGLPFIEKAGVAHKIHFIASHAMPALHNLLHNGEEGTFDFAFVDADKENYIKYHEQLLKLVKVGGIIGYDNTLWSGTVALAEEDLSQEWVERIGPNRVHLKNLNNFLAQDSRVELAHLSIGDGLSLCRRLK</sequence>
<dbReference type="InterPro" id="IPR029063">
    <property type="entry name" value="SAM-dependent_MTases_sf"/>
</dbReference>
<reference evidence="7" key="1">
    <citation type="submission" date="2020-06" db="EMBL/GenBank/DDBJ databases">
        <authorList>
            <person name="Li T."/>
            <person name="Hu X."/>
            <person name="Zhang T."/>
            <person name="Song X."/>
            <person name="Zhang H."/>
            <person name="Dai N."/>
            <person name="Sheng W."/>
            <person name="Hou X."/>
            <person name="Wei L."/>
        </authorList>
    </citation>
    <scope>NUCLEOTIDE SEQUENCE</scope>
    <source>
        <strain evidence="7">G02</strain>
        <tissue evidence="7">Leaf</tissue>
    </source>
</reference>
<gene>
    <name evidence="7" type="ORF">Sradi_1783300</name>
</gene>
<dbReference type="Pfam" id="PF01596">
    <property type="entry name" value="Methyltransf_3"/>
    <property type="match status" value="1"/>
</dbReference>
<dbReference type="InterPro" id="IPR002935">
    <property type="entry name" value="SAM_O-MeTrfase"/>
</dbReference>
<comment type="similarity">
    <text evidence="6">Belongs to the class I-like SAM-binding methyltransferase superfamily. Cation-dependent O-methyltransferase family.</text>
</comment>
<dbReference type="InterPro" id="IPR050362">
    <property type="entry name" value="Cation-dep_OMT"/>
</dbReference>
<comment type="caution">
    <text evidence="7">The sequence shown here is derived from an EMBL/GenBank/DDBJ whole genome shotgun (WGS) entry which is preliminary data.</text>
</comment>
<dbReference type="AlphaFoldDB" id="A0AAW2TUW7"/>
<dbReference type="EMBL" id="JACGWJ010000007">
    <property type="protein sequence ID" value="KAL0408489.1"/>
    <property type="molecule type" value="Genomic_DNA"/>
</dbReference>
<evidence type="ECO:0000256" key="3">
    <source>
        <dbReference type="ARBA" id="ARBA00022691"/>
    </source>
</evidence>
<reference evidence="7" key="2">
    <citation type="journal article" date="2024" name="Plant">
        <title>Genomic evolution and insights into agronomic trait innovations of Sesamum species.</title>
        <authorList>
            <person name="Miao H."/>
            <person name="Wang L."/>
            <person name="Qu L."/>
            <person name="Liu H."/>
            <person name="Sun Y."/>
            <person name="Le M."/>
            <person name="Wang Q."/>
            <person name="Wei S."/>
            <person name="Zheng Y."/>
            <person name="Lin W."/>
            <person name="Duan Y."/>
            <person name="Cao H."/>
            <person name="Xiong S."/>
            <person name="Wang X."/>
            <person name="Wei L."/>
            <person name="Li C."/>
            <person name="Ma Q."/>
            <person name="Ju M."/>
            <person name="Zhao R."/>
            <person name="Li G."/>
            <person name="Mu C."/>
            <person name="Tian Q."/>
            <person name="Mei H."/>
            <person name="Zhang T."/>
            <person name="Gao T."/>
            <person name="Zhang H."/>
        </authorList>
    </citation>
    <scope>NUCLEOTIDE SEQUENCE</scope>
    <source>
        <strain evidence="7">G02</strain>
    </source>
</reference>
<dbReference type="GO" id="GO:0008171">
    <property type="term" value="F:O-methyltransferase activity"/>
    <property type="evidence" value="ECO:0007669"/>
    <property type="project" value="InterPro"/>
</dbReference>
<evidence type="ECO:0000256" key="4">
    <source>
        <dbReference type="ARBA" id="ARBA00022723"/>
    </source>
</evidence>